<evidence type="ECO:0000259" key="2">
    <source>
        <dbReference type="PROSITE" id="PS50004"/>
    </source>
</evidence>
<organism evidence="4 5">
    <name type="scientific">Scheffersomyces spartinae</name>
    <dbReference type="NCBI Taxonomy" id="45513"/>
    <lineage>
        <taxon>Eukaryota</taxon>
        <taxon>Fungi</taxon>
        <taxon>Dikarya</taxon>
        <taxon>Ascomycota</taxon>
        <taxon>Saccharomycotina</taxon>
        <taxon>Pichiomycetes</taxon>
        <taxon>Debaryomycetaceae</taxon>
        <taxon>Scheffersomyces</taxon>
    </lineage>
</organism>
<dbReference type="PANTHER" id="PTHR47263">
    <property type="entry name" value="ADENYLATE CYCLASE ACTIVATION PROTEIN GIT1"/>
    <property type="match status" value="1"/>
</dbReference>
<dbReference type="AlphaFoldDB" id="A0A9P7V5L1"/>
<dbReference type="Proteomes" id="UP000790833">
    <property type="component" value="Unassembled WGS sequence"/>
</dbReference>
<dbReference type="InterPro" id="IPR052811">
    <property type="entry name" value="Glucose_resp_signaling"/>
</dbReference>
<dbReference type="SUPFAM" id="SSF49562">
    <property type="entry name" value="C2 domain (Calcium/lipid-binding domain, CaLB)"/>
    <property type="match status" value="1"/>
</dbReference>
<evidence type="ECO:0000313" key="5">
    <source>
        <dbReference type="Proteomes" id="UP000790833"/>
    </source>
</evidence>
<dbReference type="RefSeq" id="XP_043047254.1">
    <property type="nucleotide sequence ID" value="XM_043193585.1"/>
</dbReference>
<accession>A0A9P7V5L1</accession>
<evidence type="ECO:0008006" key="6">
    <source>
        <dbReference type="Google" id="ProtNLM"/>
    </source>
</evidence>
<comment type="caution">
    <text evidence="4">The sequence shown here is derived from an EMBL/GenBank/DDBJ whole genome shotgun (WGS) entry which is preliminary data.</text>
</comment>
<name>A0A9P7V5L1_9ASCO</name>
<feature type="region of interest" description="Disordered" evidence="1">
    <location>
        <begin position="1124"/>
        <end position="1144"/>
    </location>
</feature>
<feature type="domain" description="C2" evidence="2">
    <location>
        <begin position="736"/>
        <end position="868"/>
    </location>
</feature>
<dbReference type="InterPro" id="IPR000008">
    <property type="entry name" value="C2_dom"/>
</dbReference>
<evidence type="ECO:0000313" key="4">
    <source>
        <dbReference type="EMBL" id="KAG7191702.1"/>
    </source>
</evidence>
<dbReference type="Gene3D" id="1.10.357.50">
    <property type="match status" value="1"/>
</dbReference>
<dbReference type="Gene3D" id="1.20.58.1100">
    <property type="match status" value="1"/>
</dbReference>
<dbReference type="PROSITE" id="PS51259">
    <property type="entry name" value="MHD2"/>
    <property type="match status" value="1"/>
</dbReference>
<dbReference type="PANTHER" id="PTHR47263:SF1">
    <property type="entry name" value="C2 DOMAIN PROTEIN (AFU_ORTHOLOGUE AFUA_7G02350)"/>
    <property type="match status" value="1"/>
</dbReference>
<dbReference type="SMART" id="SM00239">
    <property type="entry name" value="C2"/>
    <property type="match status" value="1"/>
</dbReference>
<dbReference type="EMBL" id="JAHMUF010000024">
    <property type="protein sequence ID" value="KAG7191702.1"/>
    <property type="molecule type" value="Genomic_DNA"/>
</dbReference>
<dbReference type="Pfam" id="PF00168">
    <property type="entry name" value="C2"/>
    <property type="match status" value="1"/>
</dbReference>
<sequence>MDTSLPSSLFVHLEKRLQDIMYRTSDKDLDDKCRRSLISFYTLLLDPQYKKDVSREQLQFLVMKFISCATKELIKMHEPEPNISSESFRIATKFVDILIDLVDKENVGLVNHLIESKESLVAKSAASSAASAGATSNIASAGAATAGAAPAEYLQPCFRLTDMDQGMISLVEKLFDVDQIKLQMDVISSSLFAQCSTIQMDIQHFKTQLDKGMGAKDFKSVKAYEEWKQRLYENCDYLSTKYSILNGGSKSINPTLPSGEETYMIPSRANARSYFVALIQRYLMVFPPVPGELLLSSQFQKYLHILAKIWLLDYPTISVSIFTGAVRSGIMEFEKSTVQPYFINLDMASEVFKLCDVHLPQGHDDDPDTKWSLQDQKEWVGGLVACYKLTFRGIKECLLQIFNKENKPKFLPYLIFLDDYIKVDPLFSQVADAPFMKSWEEKLSTALSKASTKKYANYMGLLPRDSSLTFGHVADIANNLVRDLAQLEKKFKQPLLGFLDIPYIVAITQMQLFKRDLVGIIKYIQSNHDQGITMVRYDDALDFYKSLQDFKIRFRRYSPNSPVYSSELESSLLQHLKQMAEEAEDKFNGIVDNLISDSQTTNTKDLFFMIRNYLNILLDLNAPMRKMASIYTIVIKSVSHSVLRYSSVIEKNIVKELEDEEKRRAKLLRAEQKKQGVGSSWFDDVKNAVNNFQNGGNKYAKIEAFNFSPEICQGLNEFSGIIKELDKLEEMLELENISTTLKSIDPGSSSRYTSHLFSLRVVRAENLKRISATIHPYVTLKIGLEIIGETRALVGTYDPEWDEEFDVNIPPNKSAVVVVDVWDGHESLGKAKLELSPRTFKEDGIAQEAILDLNNEQSRILMEIAVEKERDDVLFLIGKAHRDILRCQERCIKLIVEKFSRFIHFGFSRDNLKTICGSNGNIEPTDGEILNAMIPLYDYLNVNLEVLKLNLSKNLFFKVMVQTWNVILQSADDLMLPKLVTSKSIRSSLQMGGSSSKWLSTITSVVNSMTKDRKLTLNEIYIVFAWLDGLCIFFYNEGNGPAMVELKSEQYQALLFVRLYYTLTVEELHHRLDELSSAYINVLRLKNNLVPKSTNNTPQHHHQHLSRATSTIIRHQSVSAGAARARARAKATTKRRPPPPVDNNPMGFIADSLTEDIVLRLLLLNDDKDFVARRLEQRELLAHNMQLERLARQAVS</sequence>
<evidence type="ECO:0000256" key="1">
    <source>
        <dbReference type="SAM" id="MobiDB-lite"/>
    </source>
</evidence>
<keyword evidence="5" id="KW-1185">Reference proteome</keyword>
<dbReference type="PROSITE" id="PS50004">
    <property type="entry name" value="C2"/>
    <property type="match status" value="1"/>
</dbReference>
<feature type="compositionally biased region" description="Basic residues" evidence="1">
    <location>
        <begin position="1125"/>
        <end position="1137"/>
    </location>
</feature>
<proteinExistence type="predicted"/>
<dbReference type="Gene3D" id="2.60.40.150">
    <property type="entry name" value="C2 domain"/>
    <property type="match status" value="1"/>
</dbReference>
<evidence type="ECO:0000259" key="3">
    <source>
        <dbReference type="PROSITE" id="PS51259"/>
    </source>
</evidence>
<gene>
    <name evidence="4" type="ORF">KQ657_002838</name>
</gene>
<feature type="domain" description="MHD2" evidence="3">
    <location>
        <begin position="930"/>
        <end position="1072"/>
    </location>
</feature>
<protein>
    <recommendedName>
        <fullName evidence="6">C2 domain-containing protein</fullName>
    </recommendedName>
</protein>
<dbReference type="OrthoDB" id="2015333at2759"/>
<dbReference type="InterPro" id="IPR035892">
    <property type="entry name" value="C2_domain_sf"/>
</dbReference>
<dbReference type="InterPro" id="IPR014772">
    <property type="entry name" value="Munc13_dom-2"/>
</dbReference>
<reference evidence="4" key="1">
    <citation type="submission" date="2021-03" db="EMBL/GenBank/DDBJ databases">
        <authorList>
            <person name="Palmer J.M."/>
        </authorList>
    </citation>
    <scope>NUCLEOTIDE SEQUENCE</scope>
    <source>
        <strain evidence="4">ARV_011</strain>
    </source>
</reference>
<dbReference type="GeneID" id="66116212"/>